<keyword evidence="4" id="KW-0732">Signal</keyword>
<evidence type="ECO:0000256" key="2">
    <source>
        <dbReference type="SAM" id="MobiDB-lite"/>
    </source>
</evidence>
<dbReference type="InterPro" id="IPR020445">
    <property type="entry name" value="TNFR_4"/>
</dbReference>
<reference evidence="7" key="1">
    <citation type="submission" date="2025-08" db="UniProtKB">
        <authorList>
            <consortium name="RefSeq"/>
        </authorList>
    </citation>
    <scope>IDENTIFICATION</scope>
</reference>
<accession>A0ABM1CI82</accession>
<keyword evidence="3" id="KW-0472">Membrane</keyword>
<dbReference type="RefSeq" id="XP_014639263.1">
    <property type="nucleotide sequence ID" value="XM_014783777.1"/>
</dbReference>
<dbReference type="Pfam" id="PF00020">
    <property type="entry name" value="TNFR_c6"/>
    <property type="match status" value="2"/>
</dbReference>
<sequence length="308" mass="32698">MRMRVRAQWPRAPCSALLLLGLVLGAAAQLNCPGNTYPGGSKCCRECDPGYGMESRCHGKQDTVCRPCEPGFYNEATNYEACKPCTQCNQRSGSEPKQRCTPTQDTLCRCRPGTQPQRGYKLGVDCAPCPPGHFSPGNNQACKPWTNCTLVGKRTLQPASNSSDAVCEDRSPPATLPWETQGPPARPPTTQPTTAWPRASQGPSTSPTEPPRGPELAAILGLGLGLGLLAPVAAVLALFLHHRAWRLPPHVPKPPGECHCGPSPAASRRGEAPAHLPPIAPSSSPGGNSFRTPIQEEHADADSTLAKI</sequence>
<dbReference type="PROSITE" id="PS00652">
    <property type="entry name" value="TNFR_NGFR_1"/>
    <property type="match status" value="1"/>
</dbReference>
<dbReference type="GeneID" id="101388825"/>
<evidence type="ECO:0000313" key="7">
    <source>
        <dbReference type="RefSeq" id="XP_014639263.1"/>
    </source>
</evidence>
<feature type="chain" id="PRO_5046922649" evidence="4">
    <location>
        <begin position="29"/>
        <end position="308"/>
    </location>
</feature>
<dbReference type="PROSITE" id="PS50050">
    <property type="entry name" value="TNFR_NGFR_2"/>
    <property type="match status" value="2"/>
</dbReference>
<dbReference type="SMART" id="SM00208">
    <property type="entry name" value="TNFR"/>
    <property type="match status" value="3"/>
</dbReference>
<dbReference type="SUPFAM" id="SSF57586">
    <property type="entry name" value="TNF receptor-like"/>
    <property type="match status" value="3"/>
</dbReference>
<dbReference type="Proteomes" id="UP000694910">
    <property type="component" value="Unplaced"/>
</dbReference>
<dbReference type="PANTHER" id="PTHR47881:SF1">
    <property type="entry name" value="TUMOR NECROSIS FACTOR RECEPTOR SUPERFAMILY MEMBER 4"/>
    <property type="match status" value="1"/>
</dbReference>
<dbReference type="InterPro" id="IPR001368">
    <property type="entry name" value="TNFR/NGFR_Cys_rich_reg"/>
</dbReference>
<evidence type="ECO:0000256" key="1">
    <source>
        <dbReference type="PROSITE-ProRule" id="PRU00206"/>
    </source>
</evidence>
<dbReference type="SMART" id="SM01411">
    <property type="entry name" value="Ephrin_rec_like"/>
    <property type="match status" value="2"/>
</dbReference>
<comment type="caution">
    <text evidence="1">Lacks conserved residue(s) required for the propagation of feature annotation.</text>
</comment>
<feature type="repeat" description="TNFR-Cys" evidence="1">
    <location>
        <begin position="67"/>
        <end position="108"/>
    </location>
</feature>
<feature type="disulfide bond" evidence="1">
    <location>
        <begin position="44"/>
        <end position="57"/>
    </location>
</feature>
<evidence type="ECO:0000256" key="4">
    <source>
        <dbReference type="SAM" id="SignalP"/>
    </source>
</evidence>
<name>A0ABM1CI82_CERSS</name>
<feature type="transmembrane region" description="Helical" evidence="3">
    <location>
        <begin position="216"/>
        <end position="240"/>
    </location>
</feature>
<feature type="repeat" description="TNFR-Cys" evidence="1">
    <location>
        <begin position="31"/>
        <end position="65"/>
    </location>
</feature>
<dbReference type="Gene3D" id="2.10.50.10">
    <property type="entry name" value="Tumor Necrosis Factor Receptor, subunit A, domain 2"/>
    <property type="match status" value="2"/>
</dbReference>
<evidence type="ECO:0000256" key="3">
    <source>
        <dbReference type="SAM" id="Phobius"/>
    </source>
</evidence>
<dbReference type="PRINTS" id="PR01921">
    <property type="entry name" value="TNFACTORR4"/>
</dbReference>
<keyword evidence="1" id="KW-1015">Disulfide bond</keyword>
<keyword evidence="6" id="KW-1185">Reference proteome</keyword>
<gene>
    <name evidence="7" type="primary">LOC101388825</name>
</gene>
<feature type="domain" description="TNFR-Cys" evidence="5">
    <location>
        <begin position="31"/>
        <end position="65"/>
    </location>
</feature>
<feature type="compositionally biased region" description="Polar residues" evidence="2">
    <location>
        <begin position="281"/>
        <end position="292"/>
    </location>
</feature>
<feature type="disulfide bond" evidence="1">
    <location>
        <begin position="47"/>
        <end position="65"/>
    </location>
</feature>
<evidence type="ECO:0000313" key="6">
    <source>
        <dbReference type="Proteomes" id="UP000694910"/>
    </source>
</evidence>
<feature type="domain" description="TNFR-Cys" evidence="5">
    <location>
        <begin position="67"/>
        <end position="108"/>
    </location>
</feature>
<feature type="signal peptide" evidence="4">
    <location>
        <begin position="1"/>
        <end position="28"/>
    </location>
</feature>
<dbReference type="InterPro" id="IPR034022">
    <property type="entry name" value="TNFRSF4_N"/>
</dbReference>
<feature type="region of interest" description="Disordered" evidence="2">
    <location>
        <begin position="251"/>
        <end position="308"/>
    </location>
</feature>
<keyword evidence="7" id="KW-0675">Receptor</keyword>
<keyword evidence="3" id="KW-0812">Transmembrane</keyword>
<proteinExistence type="predicted"/>
<evidence type="ECO:0000259" key="5">
    <source>
        <dbReference type="PROSITE" id="PS50050"/>
    </source>
</evidence>
<dbReference type="PANTHER" id="PTHR47881">
    <property type="entry name" value="TUMOR NECROSIS FACTOR RECEPTOR SUBFAMILY MEMBER 4"/>
    <property type="match status" value="1"/>
</dbReference>
<dbReference type="CDD" id="cd13406">
    <property type="entry name" value="TNFRSF4"/>
    <property type="match status" value="1"/>
</dbReference>
<organism evidence="6 7">
    <name type="scientific">Ceratotherium simum simum</name>
    <name type="common">Southern white rhinoceros</name>
    <dbReference type="NCBI Taxonomy" id="73337"/>
    <lineage>
        <taxon>Eukaryota</taxon>
        <taxon>Metazoa</taxon>
        <taxon>Chordata</taxon>
        <taxon>Craniata</taxon>
        <taxon>Vertebrata</taxon>
        <taxon>Euteleostomi</taxon>
        <taxon>Mammalia</taxon>
        <taxon>Eutheria</taxon>
        <taxon>Laurasiatheria</taxon>
        <taxon>Perissodactyla</taxon>
        <taxon>Rhinocerotidae</taxon>
        <taxon>Ceratotherium</taxon>
    </lineage>
</organism>
<keyword evidence="3" id="KW-1133">Transmembrane helix</keyword>
<feature type="region of interest" description="Disordered" evidence="2">
    <location>
        <begin position="159"/>
        <end position="214"/>
    </location>
</feature>
<protein>
    <submittedName>
        <fullName evidence="7">Tumor necrosis factor receptor superfamily member 4 isoform X1</fullName>
    </submittedName>
</protein>